<reference evidence="9" key="1">
    <citation type="submission" date="2014-05" db="EMBL/GenBank/DDBJ databases">
        <authorList>
            <person name="Chronopoulou M."/>
        </authorList>
    </citation>
    <scope>NUCLEOTIDE SEQUENCE</scope>
    <source>
        <tissue evidence="9">Whole organism</tissue>
    </source>
</reference>
<keyword evidence="3 7" id="KW-0812">Transmembrane</keyword>
<keyword evidence="4 7" id="KW-1133">Transmembrane helix</keyword>
<accession>A0A0K2VAT9</accession>
<feature type="transmembrane region" description="Helical" evidence="7">
    <location>
        <begin position="98"/>
        <end position="120"/>
    </location>
</feature>
<feature type="signal peptide" evidence="8">
    <location>
        <begin position="1"/>
        <end position="20"/>
    </location>
</feature>
<feature type="transmembrane region" description="Helical" evidence="7">
    <location>
        <begin position="238"/>
        <end position="259"/>
    </location>
</feature>
<feature type="transmembrane region" description="Helical" evidence="7">
    <location>
        <begin position="159"/>
        <end position="181"/>
    </location>
</feature>
<feature type="chain" id="PRO_5013456415" evidence="8">
    <location>
        <begin position="21"/>
        <end position="452"/>
    </location>
</feature>
<evidence type="ECO:0000256" key="8">
    <source>
        <dbReference type="SAM" id="SignalP"/>
    </source>
</evidence>
<feature type="transmembrane region" description="Helical" evidence="7">
    <location>
        <begin position="132"/>
        <end position="152"/>
    </location>
</feature>
<evidence type="ECO:0000256" key="1">
    <source>
        <dbReference type="ARBA" id="ARBA00004141"/>
    </source>
</evidence>
<feature type="region of interest" description="Disordered" evidence="6">
    <location>
        <begin position="348"/>
        <end position="370"/>
    </location>
</feature>
<feature type="transmembrane region" description="Helical" evidence="7">
    <location>
        <begin position="420"/>
        <end position="446"/>
    </location>
</feature>
<feature type="compositionally biased region" description="Acidic residues" evidence="6">
    <location>
        <begin position="354"/>
        <end position="367"/>
    </location>
</feature>
<feature type="transmembrane region" description="Helical" evidence="7">
    <location>
        <begin position="39"/>
        <end position="58"/>
    </location>
</feature>
<dbReference type="PANTHER" id="PTHR10383:SF9">
    <property type="entry name" value="SERINE INCORPORATOR, ISOFORM F"/>
    <property type="match status" value="1"/>
</dbReference>
<dbReference type="AlphaFoldDB" id="A0A0K2VAT9"/>
<keyword evidence="8" id="KW-0732">Signal</keyword>
<dbReference type="PANTHER" id="PTHR10383">
    <property type="entry name" value="SERINE INCORPORATOR"/>
    <property type="match status" value="1"/>
</dbReference>
<evidence type="ECO:0000313" key="9">
    <source>
        <dbReference type="EMBL" id="CDW47292.1"/>
    </source>
</evidence>
<dbReference type="Pfam" id="PF03348">
    <property type="entry name" value="Serinc"/>
    <property type="match status" value="1"/>
</dbReference>
<proteinExistence type="inferred from homology"/>
<comment type="similarity">
    <text evidence="2">Belongs to the TDE1 family.</text>
</comment>
<dbReference type="OrthoDB" id="5963193at2759"/>
<feature type="transmembrane region" description="Helical" evidence="7">
    <location>
        <begin position="380"/>
        <end position="400"/>
    </location>
</feature>
<evidence type="ECO:0000256" key="6">
    <source>
        <dbReference type="SAM" id="MobiDB-lite"/>
    </source>
</evidence>
<evidence type="ECO:0000256" key="3">
    <source>
        <dbReference type="ARBA" id="ARBA00022692"/>
    </source>
</evidence>
<dbReference type="EMBL" id="HACA01029930">
    <property type="protein sequence ID" value="CDW47291.1"/>
    <property type="molecule type" value="Transcribed_RNA"/>
</dbReference>
<evidence type="ECO:0000256" key="5">
    <source>
        <dbReference type="ARBA" id="ARBA00023136"/>
    </source>
</evidence>
<name>A0A0K2VAT9_LEPSM</name>
<sequence length="452" mass="49352">MGGILSLGGGLACCFTSAACSLCACCPSCSNATSSRIMYGVILLLTMILSCILLAPGLQEYLKNVPFCKGYETSLNIIPGLDTAGYPFDCQEVTGYLAVYRVCFIITLFFVLMALIMIGVKSSNDPRAGIQNGFWGPKFIIIILCMIGAFFIPRGDFGVVWMYIGMIGALLFIFIQLALIIDFAHVWAENWVSHAQNGSKGWFVALAACSFSMYGGVIAATTILFIFSTGSTAGECKLHEFFISFNLILCVIISLISLHPKVQEANPNVGLLQPSVIALYITYLTWSSLSNSPETNCKSGIFVGSLSNSTITPTPTPGHSPANEKFDTQSIIGLIVWGLCILYSTVREPSGSGDDSEEVNEIQDEETGGQRVYDNEKNKLTYNWSIFHVNFALATLYVMMTLTNWFEPNSDLESFVVSSAAMWIKIVTSWLCAGLYTWSTIAPLVMPDREFA</sequence>
<evidence type="ECO:0000256" key="4">
    <source>
        <dbReference type="ARBA" id="ARBA00022989"/>
    </source>
</evidence>
<keyword evidence="5 7" id="KW-0472">Membrane</keyword>
<comment type="subcellular location">
    <subcellularLocation>
        <location evidence="1">Membrane</location>
        <topology evidence="1">Multi-pass membrane protein</topology>
    </subcellularLocation>
</comment>
<organism evidence="9">
    <name type="scientific">Lepeophtheirus salmonis</name>
    <name type="common">Salmon louse</name>
    <name type="synonym">Caligus salmonis</name>
    <dbReference type="NCBI Taxonomy" id="72036"/>
    <lineage>
        <taxon>Eukaryota</taxon>
        <taxon>Metazoa</taxon>
        <taxon>Ecdysozoa</taxon>
        <taxon>Arthropoda</taxon>
        <taxon>Crustacea</taxon>
        <taxon>Multicrustacea</taxon>
        <taxon>Hexanauplia</taxon>
        <taxon>Copepoda</taxon>
        <taxon>Siphonostomatoida</taxon>
        <taxon>Caligidae</taxon>
        <taxon>Lepeophtheirus</taxon>
    </lineage>
</organism>
<dbReference type="InterPro" id="IPR005016">
    <property type="entry name" value="TDE1/TMS"/>
</dbReference>
<evidence type="ECO:0000256" key="7">
    <source>
        <dbReference type="SAM" id="Phobius"/>
    </source>
</evidence>
<dbReference type="GO" id="GO:0016020">
    <property type="term" value="C:membrane"/>
    <property type="evidence" value="ECO:0007669"/>
    <property type="project" value="UniProtKB-SubCell"/>
</dbReference>
<evidence type="ECO:0000256" key="2">
    <source>
        <dbReference type="ARBA" id="ARBA00006665"/>
    </source>
</evidence>
<feature type="transmembrane region" description="Helical" evidence="7">
    <location>
        <begin position="201"/>
        <end position="226"/>
    </location>
</feature>
<protein>
    <submittedName>
        <fullName evidence="9">Uncharacterized protein</fullName>
    </submittedName>
</protein>
<dbReference type="EMBL" id="HACA01029931">
    <property type="protein sequence ID" value="CDW47292.1"/>
    <property type="molecule type" value="Transcribed_RNA"/>
</dbReference>